<proteinExistence type="predicted"/>
<dbReference type="RefSeq" id="WP_123132020.1">
    <property type="nucleotide sequence ID" value="NZ_JBHMAD010000011.1"/>
</dbReference>
<dbReference type="AlphaFoldDB" id="A0A3M9N272"/>
<accession>A0A3M9N272</accession>
<evidence type="ECO:0008006" key="3">
    <source>
        <dbReference type="Google" id="ProtNLM"/>
    </source>
</evidence>
<protein>
    <recommendedName>
        <fullName evidence="3">STAS/SEC14 domain-containing protein</fullName>
    </recommendedName>
</protein>
<dbReference type="OrthoDB" id="893954at2"/>
<gene>
    <name evidence="1" type="ORF">EFA69_05070</name>
</gene>
<dbReference type="EMBL" id="RJJE01000003">
    <property type="protein sequence ID" value="RNI31884.1"/>
    <property type="molecule type" value="Genomic_DNA"/>
</dbReference>
<name>A0A3M9N272_9BACT</name>
<evidence type="ECO:0000313" key="2">
    <source>
        <dbReference type="Proteomes" id="UP000271010"/>
    </source>
</evidence>
<reference evidence="1 2" key="1">
    <citation type="submission" date="2018-11" db="EMBL/GenBank/DDBJ databases">
        <title>Rufibacter latericius sp. nov., isolated from water in Baiyang Lake.</title>
        <authorList>
            <person name="Yang Y."/>
        </authorList>
    </citation>
    <scope>NUCLEOTIDE SEQUENCE [LARGE SCALE GENOMIC DNA]</scope>
    <source>
        <strain evidence="1 2">MCC P1</strain>
    </source>
</reference>
<dbReference type="Proteomes" id="UP000271010">
    <property type="component" value="Unassembled WGS sequence"/>
</dbReference>
<keyword evidence="2" id="KW-1185">Reference proteome</keyword>
<organism evidence="1 2">
    <name type="scientific">Rufibacter immobilis</name>
    <dbReference type="NCBI Taxonomy" id="1348778"/>
    <lineage>
        <taxon>Bacteria</taxon>
        <taxon>Pseudomonadati</taxon>
        <taxon>Bacteroidota</taxon>
        <taxon>Cytophagia</taxon>
        <taxon>Cytophagales</taxon>
        <taxon>Hymenobacteraceae</taxon>
        <taxon>Rufibacter</taxon>
    </lineage>
</organism>
<evidence type="ECO:0000313" key="1">
    <source>
        <dbReference type="EMBL" id="RNI31884.1"/>
    </source>
</evidence>
<sequence length="144" mass="16643">MKQDTILLQHTALYEITLHTLDQILKLNWVKPPSTADYRSGTLLFLDMIRQYNIKKIMSDNTHRGYPSPLELLWLSHRIIPVLCQTEVQQLAVVVPQDPNHARTLECCLMTSEVCYELQFFYTAADALDWLRKTPSHFNGKAVA</sequence>
<comment type="caution">
    <text evidence="1">The sequence shown here is derived from an EMBL/GenBank/DDBJ whole genome shotgun (WGS) entry which is preliminary data.</text>
</comment>